<dbReference type="PROSITE" id="PS00572">
    <property type="entry name" value="GLYCOSYL_HYDROL_F1_1"/>
    <property type="match status" value="1"/>
</dbReference>
<evidence type="ECO:0008006" key="6">
    <source>
        <dbReference type="Google" id="ProtNLM"/>
    </source>
</evidence>
<dbReference type="SUPFAM" id="SSF51445">
    <property type="entry name" value="(Trans)glycosidases"/>
    <property type="match status" value="1"/>
</dbReference>
<proteinExistence type="inferred from homology"/>
<name>A0A3B3ZQM1_9GOBI</name>
<keyword evidence="5" id="KW-1185">Reference proteome</keyword>
<feature type="compositionally biased region" description="Polar residues" evidence="3">
    <location>
        <begin position="510"/>
        <end position="519"/>
    </location>
</feature>
<dbReference type="GO" id="GO:0005975">
    <property type="term" value="P:carbohydrate metabolic process"/>
    <property type="evidence" value="ECO:0007669"/>
    <property type="project" value="InterPro"/>
</dbReference>
<reference evidence="4" key="2">
    <citation type="submission" date="2025-09" db="UniProtKB">
        <authorList>
            <consortium name="Ensembl"/>
        </authorList>
    </citation>
    <scope>IDENTIFICATION</scope>
</reference>
<organism evidence="4 5">
    <name type="scientific">Periophthalmus magnuspinnatus</name>
    <dbReference type="NCBI Taxonomy" id="409849"/>
    <lineage>
        <taxon>Eukaryota</taxon>
        <taxon>Metazoa</taxon>
        <taxon>Chordata</taxon>
        <taxon>Craniata</taxon>
        <taxon>Vertebrata</taxon>
        <taxon>Euteleostomi</taxon>
        <taxon>Actinopterygii</taxon>
        <taxon>Neopterygii</taxon>
        <taxon>Teleostei</taxon>
        <taxon>Neoteleostei</taxon>
        <taxon>Acanthomorphata</taxon>
        <taxon>Gobiaria</taxon>
        <taxon>Gobiiformes</taxon>
        <taxon>Gobioidei</taxon>
        <taxon>Gobiidae</taxon>
        <taxon>Oxudercinae</taxon>
        <taxon>Periophthalmus</taxon>
    </lineage>
</organism>
<sequence length="519" mass="58542">MGSGLYQVDFTKADRPRTWKYSARYYIDIVKQNGFPAGEDELPLYGHFRDDMMWSTATASYQIEGAWRADGKGLSIWDTFAHTPLRVSNDDTGDVACDSYHKPDEDVRMLQNLGVGFYRFSISWSRVLPDGTTAHVNEPGLRYYEYLVDALLSSNSTLPQITLFHWDLPQALQDVGGWENDTIVERFTQYADLMFSRLGHKVKHWITINEPYIFTNIGHGYGAAAPGISFRPGTLPYIVGHNLLKAHAEAWHLYNSTYRPSQKGIISITLNSDWRAFRGLVINTVLSQFQLGWFAHPIFVGDYSELMKTTIRNRSLELVCGRVWAGLGCGSVWVWVGLGVAVCGCGRGLAEVDVLLCSRGTGTVVDRAWLDSGSGWLKVTPFGFRRILKFIKENYGNPPIIVTENGVSQRQMDLNDTLRQHYYTEYINQALKAYLLDGVDIRGYTAWSLMDNLEWATGFAEQFGLYFVNRSDPKLTRTPKVSVQTFSTIIRCNGFPDPKSGHECLKPQPEGTSPASVHF</sequence>
<dbReference type="Ensembl" id="ENSPMGT00000007412.1">
    <property type="protein sequence ID" value="ENSPMGP00000006973.1"/>
    <property type="gene ID" value="ENSPMGG00000005814.1"/>
</dbReference>
<comment type="similarity">
    <text evidence="2">Belongs to the glycosyl hydrolase 1 family.</text>
</comment>
<dbReference type="Pfam" id="PF00232">
    <property type="entry name" value="Glyco_hydro_1"/>
    <property type="match status" value="1"/>
</dbReference>
<feature type="active site" description="Nucleophile" evidence="1">
    <location>
        <position position="404"/>
    </location>
</feature>
<dbReference type="PANTHER" id="PTHR10353:SF38">
    <property type="entry name" value="LACTASE_PHLORIZIN HYDROLASE"/>
    <property type="match status" value="1"/>
</dbReference>
<feature type="region of interest" description="Disordered" evidence="3">
    <location>
        <begin position="500"/>
        <end position="519"/>
    </location>
</feature>
<dbReference type="AlphaFoldDB" id="A0A3B3ZQM1"/>
<evidence type="ECO:0000313" key="4">
    <source>
        <dbReference type="Ensembl" id="ENSPMGP00000006973.1"/>
    </source>
</evidence>
<dbReference type="PRINTS" id="PR00131">
    <property type="entry name" value="GLHYDRLASE1"/>
</dbReference>
<evidence type="ECO:0000313" key="5">
    <source>
        <dbReference type="Proteomes" id="UP000261520"/>
    </source>
</evidence>
<reference evidence="4" key="1">
    <citation type="submission" date="2025-08" db="UniProtKB">
        <authorList>
            <consortium name="Ensembl"/>
        </authorList>
    </citation>
    <scope>IDENTIFICATION</scope>
</reference>
<dbReference type="GO" id="GO:0000016">
    <property type="term" value="F:lactase activity"/>
    <property type="evidence" value="ECO:0007669"/>
    <property type="project" value="TreeGrafter"/>
</dbReference>
<evidence type="ECO:0000256" key="1">
    <source>
        <dbReference type="PROSITE-ProRule" id="PRU10055"/>
    </source>
</evidence>
<dbReference type="InterPro" id="IPR001360">
    <property type="entry name" value="Glyco_hydro_1"/>
</dbReference>
<dbReference type="Gene3D" id="3.20.20.80">
    <property type="entry name" value="Glycosidases"/>
    <property type="match status" value="2"/>
</dbReference>
<protein>
    <recommendedName>
        <fullName evidence="6">Lactase</fullName>
    </recommendedName>
</protein>
<dbReference type="Proteomes" id="UP000261520">
    <property type="component" value="Unplaced"/>
</dbReference>
<dbReference type="PANTHER" id="PTHR10353">
    <property type="entry name" value="GLYCOSYL HYDROLASE"/>
    <property type="match status" value="1"/>
</dbReference>
<accession>A0A3B3ZQM1</accession>
<evidence type="ECO:0000256" key="2">
    <source>
        <dbReference type="RuleBase" id="RU003690"/>
    </source>
</evidence>
<dbReference type="InterPro" id="IPR017853">
    <property type="entry name" value="GH"/>
</dbReference>
<dbReference type="InterPro" id="IPR018120">
    <property type="entry name" value="Glyco_hydro_1_AS"/>
</dbReference>
<evidence type="ECO:0000256" key="3">
    <source>
        <dbReference type="SAM" id="MobiDB-lite"/>
    </source>
</evidence>